<evidence type="ECO:0000313" key="2">
    <source>
        <dbReference type="Proteomes" id="UP000029443"/>
    </source>
</evidence>
<gene>
    <name evidence="1" type="ORF">T9A_00293</name>
</gene>
<protein>
    <submittedName>
        <fullName evidence="1">Uncharacterized protein</fullName>
    </submittedName>
</protein>
<sequence length="100" mass="10706">MANQILYIASGSAPLSSQFQETLDMLLTGAAFGQPTILWLTEVCLQQLQLAPSDSLAQLPDFGVRCVTDGLAPVAPIPVETLDSQSLQTLRDQCGQVLVF</sequence>
<name>A0ABR4WH99_9GAMM</name>
<proteinExistence type="predicted"/>
<reference evidence="1 2" key="1">
    <citation type="submission" date="2012-09" db="EMBL/GenBank/DDBJ databases">
        <title>Genome Sequence of alkane-degrading Bacterium Alcanivorax jadensis T9.</title>
        <authorList>
            <person name="Lai Q."/>
            <person name="Shao Z."/>
        </authorList>
    </citation>
    <scope>NUCLEOTIDE SEQUENCE [LARGE SCALE GENOMIC DNA]</scope>
    <source>
        <strain evidence="1 2">T9</strain>
    </source>
</reference>
<accession>A0ABR4WH99</accession>
<comment type="caution">
    <text evidence="1">The sequence shown here is derived from an EMBL/GenBank/DDBJ whole genome shotgun (WGS) entry which is preliminary data.</text>
</comment>
<dbReference type="RefSeq" id="WP_035244486.1">
    <property type="nucleotide sequence ID" value="NZ_ARXU01000001.1"/>
</dbReference>
<dbReference type="EMBL" id="ARXU01000001">
    <property type="protein sequence ID" value="KGD62973.1"/>
    <property type="molecule type" value="Genomic_DNA"/>
</dbReference>
<organism evidence="1 2">
    <name type="scientific">Alcanivorax jadensis T9</name>
    <dbReference type="NCBI Taxonomy" id="1177181"/>
    <lineage>
        <taxon>Bacteria</taxon>
        <taxon>Pseudomonadati</taxon>
        <taxon>Pseudomonadota</taxon>
        <taxon>Gammaproteobacteria</taxon>
        <taxon>Oceanospirillales</taxon>
        <taxon>Alcanivoracaceae</taxon>
        <taxon>Alcanivorax</taxon>
    </lineage>
</organism>
<dbReference type="Proteomes" id="UP000029443">
    <property type="component" value="Unassembled WGS sequence"/>
</dbReference>
<keyword evidence="2" id="KW-1185">Reference proteome</keyword>
<evidence type="ECO:0000313" key="1">
    <source>
        <dbReference type="EMBL" id="KGD62973.1"/>
    </source>
</evidence>